<evidence type="ECO:0000313" key="6">
    <source>
        <dbReference type="Proteomes" id="UP000321514"/>
    </source>
</evidence>
<evidence type="ECO:0000313" key="5">
    <source>
        <dbReference type="Proteomes" id="UP000183760"/>
    </source>
</evidence>
<dbReference type="Pfam" id="PF13365">
    <property type="entry name" value="Trypsin_2"/>
    <property type="match status" value="1"/>
</dbReference>
<accession>A0A511SV90</accession>
<dbReference type="AlphaFoldDB" id="A0A511SV90"/>
<feature type="transmembrane region" description="Helical" evidence="2">
    <location>
        <begin position="6"/>
        <end position="29"/>
    </location>
</feature>
<dbReference type="Proteomes" id="UP000183760">
    <property type="component" value="Unassembled WGS sequence"/>
</dbReference>
<protein>
    <submittedName>
        <fullName evidence="4">Trypsin-like peptidase domain-containing protein</fullName>
    </submittedName>
</protein>
<gene>
    <name evidence="3" type="ORF">MFU01_05040</name>
    <name evidence="4" type="ORF">SAMN05443572_101985</name>
</gene>
<name>A0A511SV90_MYXFU</name>
<organism evidence="3 6">
    <name type="scientific">Myxococcus fulvus</name>
    <dbReference type="NCBI Taxonomy" id="33"/>
    <lineage>
        <taxon>Bacteria</taxon>
        <taxon>Pseudomonadati</taxon>
        <taxon>Myxococcota</taxon>
        <taxon>Myxococcia</taxon>
        <taxon>Myxococcales</taxon>
        <taxon>Cystobacterineae</taxon>
        <taxon>Myxococcaceae</taxon>
        <taxon>Myxococcus</taxon>
    </lineage>
</organism>
<keyword evidence="2" id="KW-0812">Transmembrane</keyword>
<dbReference type="InterPro" id="IPR009003">
    <property type="entry name" value="Peptidase_S1_PA"/>
</dbReference>
<dbReference type="EMBL" id="BJXR01000009">
    <property type="protein sequence ID" value="GEN05467.1"/>
    <property type="molecule type" value="Genomic_DNA"/>
</dbReference>
<evidence type="ECO:0000256" key="2">
    <source>
        <dbReference type="SAM" id="Phobius"/>
    </source>
</evidence>
<reference evidence="3 6" key="2">
    <citation type="submission" date="2019-07" db="EMBL/GenBank/DDBJ databases">
        <title>Whole genome shotgun sequence of Myxococcus fulvus NBRC 100333.</title>
        <authorList>
            <person name="Hosoyama A."/>
            <person name="Uohara A."/>
            <person name="Ohji S."/>
            <person name="Ichikawa N."/>
        </authorList>
    </citation>
    <scope>NUCLEOTIDE SEQUENCE [LARGE SCALE GENOMIC DNA]</scope>
    <source>
        <strain evidence="3 6">NBRC 100333</strain>
    </source>
</reference>
<evidence type="ECO:0000256" key="1">
    <source>
        <dbReference type="SAM" id="MobiDB-lite"/>
    </source>
</evidence>
<proteinExistence type="predicted"/>
<dbReference type="STRING" id="1334629.MFUL124B02_05885"/>
<keyword evidence="2" id="KW-1133">Transmembrane helix</keyword>
<dbReference type="RefSeq" id="WP_074949347.1">
    <property type="nucleotide sequence ID" value="NZ_BJXR01000009.1"/>
</dbReference>
<sequence>MAISDVVAKLLYTAVLTVVCLGLGAVFVSEIQRVWFDKRLYIGRFDFFETGEAKATEAKAFARQIAYHHRAFKTLLDQERQRRERANESENPATFGASTPLPDSTFGNGNLDALLSSANDLTSVELTVQGINIKELLTWLRERVSTPNELTGVVEKHPTGVRALASWTRGPLRSEGHRVDGQVLDIAGQPDVERASFHVACGLIWAQLAADDEVLSKVSRAEFCAWAEVWSQYIDLRERSATLTGLSPDSLESVKKLRAFLDRQVAGSTQLAEVYLLRADLLDLLPAEQKTQEDLIQAQNDRLQYAMMGRKPTEPEKQGVALTARAAPPDKYEVMAQVRPALRMQDDRVSDVFPESWQQLLKSGQDSGFPVSRATGSLFIQKPDGKTTYLTAFAVAPRVIMTVGDHVPPLMLDQDRPQPLLGETWRFTFDDDGGNPKQSHLVTQVIFAWHDTSSTAPRTIALLELAEHDTQRHPPVTLEWNPESVKSHVDQYVYVIGYPSEGSNLPKNFLRPLLGNTYDVRRLMPGRVVSLTPGQEPRPSVVRALRSDVSTTVGVAGAPLVDLRDDKVVVGLHFAGEWKENQGKFALALSMADLLATLPEFAIQRIKPGTIQDAPPMVTPLGDSSQPQ</sequence>
<evidence type="ECO:0000313" key="4">
    <source>
        <dbReference type="EMBL" id="SET06035.1"/>
    </source>
</evidence>
<reference evidence="4 5" key="1">
    <citation type="submission" date="2016-10" db="EMBL/GenBank/DDBJ databases">
        <authorList>
            <person name="Varghese N."/>
            <person name="Submissions S."/>
        </authorList>
    </citation>
    <scope>NUCLEOTIDE SEQUENCE [LARGE SCALE GENOMIC DNA]</scope>
    <source>
        <strain evidence="4 5">DSM 16525</strain>
    </source>
</reference>
<dbReference type="SUPFAM" id="SSF50494">
    <property type="entry name" value="Trypsin-like serine proteases"/>
    <property type="match status" value="1"/>
</dbReference>
<keyword evidence="5" id="KW-1185">Reference proteome</keyword>
<feature type="compositionally biased region" description="Basic and acidic residues" evidence="1">
    <location>
        <begin position="79"/>
        <end position="88"/>
    </location>
</feature>
<keyword evidence="2" id="KW-0472">Membrane</keyword>
<evidence type="ECO:0000313" key="3">
    <source>
        <dbReference type="EMBL" id="GEN05467.1"/>
    </source>
</evidence>
<comment type="caution">
    <text evidence="3">The sequence shown here is derived from an EMBL/GenBank/DDBJ whole genome shotgun (WGS) entry which is preliminary data.</text>
</comment>
<dbReference type="Proteomes" id="UP000321514">
    <property type="component" value="Unassembled WGS sequence"/>
</dbReference>
<dbReference type="EMBL" id="FOIB01000001">
    <property type="protein sequence ID" value="SET06035.1"/>
    <property type="molecule type" value="Genomic_DNA"/>
</dbReference>
<feature type="region of interest" description="Disordered" evidence="1">
    <location>
        <begin position="79"/>
        <end position="101"/>
    </location>
</feature>